<dbReference type="OrthoDB" id="5319261at2759"/>
<dbReference type="InterPro" id="IPR001810">
    <property type="entry name" value="F-box_dom"/>
</dbReference>
<comment type="caution">
    <text evidence="2">The sequence shown here is derived from an EMBL/GenBank/DDBJ whole genome shotgun (WGS) entry which is preliminary data.</text>
</comment>
<dbReference type="Proteomes" id="UP000245207">
    <property type="component" value="Unassembled WGS sequence"/>
</dbReference>
<keyword evidence="3" id="KW-1185">Reference proteome</keyword>
<evidence type="ECO:0000313" key="2">
    <source>
        <dbReference type="EMBL" id="PWA68033.1"/>
    </source>
</evidence>
<dbReference type="Pfam" id="PF08268">
    <property type="entry name" value="FBA_3"/>
    <property type="match status" value="1"/>
</dbReference>
<dbReference type="SUPFAM" id="SSF81383">
    <property type="entry name" value="F-box domain"/>
    <property type="match status" value="1"/>
</dbReference>
<dbReference type="PANTHER" id="PTHR31672:SF13">
    <property type="entry name" value="F-BOX PROTEIN CPR30-LIKE"/>
    <property type="match status" value="1"/>
</dbReference>
<dbReference type="SMART" id="SM00256">
    <property type="entry name" value="FBOX"/>
    <property type="match status" value="1"/>
</dbReference>
<proteinExistence type="predicted"/>
<organism evidence="2 3">
    <name type="scientific">Artemisia annua</name>
    <name type="common">Sweet wormwood</name>
    <dbReference type="NCBI Taxonomy" id="35608"/>
    <lineage>
        <taxon>Eukaryota</taxon>
        <taxon>Viridiplantae</taxon>
        <taxon>Streptophyta</taxon>
        <taxon>Embryophyta</taxon>
        <taxon>Tracheophyta</taxon>
        <taxon>Spermatophyta</taxon>
        <taxon>Magnoliopsida</taxon>
        <taxon>eudicotyledons</taxon>
        <taxon>Gunneridae</taxon>
        <taxon>Pentapetalae</taxon>
        <taxon>asterids</taxon>
        <taxon>campanulids</taxon>
        <taxon>Asterales</taxon>
        <taxon>Asteraceae</taxon>
        <taxon>Asteroideae</taxon>
        <taxon>Anthemideae</taxon>
        <taxon>Artemisiinae</taxon>
        <taxon>Artemisia</taxon>
    </lineage>
</organism>
<reference evidence="2 3" key="1">
    <citation type="journal article" date="2018" name="Mol. Plant">
        <title>The genome of Artemisia annua provides insight into the evolution of Asteraceae family and artemisinin biosynthesis.</title>
        <authorList>
            <person name="Shen Q."/>
            <person name="Zhang L."/>
            <person name="Liao Z."/>
            <person name="Wang S."/>
            <person name="Yan T."/>
            <person name="Shi P."/>
            <person name="Liu M."/>
            <person name="Fu X."/>
            <person name="Pan Q."/>
            <person name="Wang Y."/>
            <person name="Lv Z."/>
            <person name="Lu X."/>
            <person name="Zhang F."/>
            <person name="Jiang W."/>
            <person name="Ma Y."/>
            <person name="Chen M."/>
            <person name="Hao X."/>
            <person name="Li L."/>
            <person name="Tang Y."/>
            <person name="Lv G."/>
            <person name="Zhou Y."/>
            <person name="Sun X."/>
            <person name="Brodelius P.E."/>
            <person name="Rose J.K.C."/>
            <person name="Tang K."/>
        </authorList>
    </citation>
    <scope>NUCLEOTIDE SEQUENCE [LARGE SCALE GENOMIC DNA]</scope>
    <source>
        <strain evidence="3">cv. Huhao1</strain>
        <tissue evidence="2">Leaf</tissue>
    </source>
</reference>
<dbReference type="EMBL" id="PKPP01003717">
    <property type="protein sequence ID" value="PWA68033.1"/>
    <property type="molecule type" value="Genomic_DNA"/>
</dbReference>
<evidence type="ECO:0000259" key="1">
    <source>
        <dbReference type="SMART" id="SM00256"/>
    </source>
</evidence>
<dbReference type="NCBIfam" id="TIGR01640">
    <property type="entry name" value="F_box_assoc_1"/>
    <property type="match status" value="1"/>
</dbReference>
<dbReference type="PANTHER" id="PTHR31672">
    <property type="entry name" value="BNACNNG10540D PROTEIN"/>
    <property type="match status" value="1"/>
</dbReference>
<name>A0A2U1N3F9_ARTAN</name>
<dbReference type="InterPro" id="IPR050796">
    <property type="entry name" value="SCF_F-box_component"/>
</dbReference>
<gene>
    <name evidence="2" type="ORF">CTI12_AA312860</name>
</gene>
<evidence type="ECO:0000313" key="3">
    <source>
        <dbReference type="Proteomes" id="UP000245207"/>
    </source>
</evidence>
<dbReference type="InterPro" id="IPR017451">
    <property type="entry name" value="F-box-assoc_interact_dom"/>
</dbReference>
<dbReference type="Pfam" id="PF00646">
    <property type="entry name" value="F-box"/>
    <property type="match status" value="1"/>
</dbReference>
<accession>A0A2U1N3F9</accession>
<dbReference type="InterPro" id="IPR036047">
    <property type="entry name" value="F-box-like_dom_sf"/>
</dbReference>
<sequence>MAEEPQYHNMDGKPLFDILSKLPSKSLLRFRCVSKLWREYIDDSYFVSIHDKQVIEDPTPVLFYIKDSELAKTVCFHTLESDTISTHVLKAKTKVPVFEFVAKKPLYEFGPCLTEFVCSCNGLVLIETDETDDQDETDMPNFTVIHPINKQCYVLPKLPLRLFNRGSCGLGFDSSTNTFKMVCVYNPHTYWKRDQCIMVHVFGTNSWREIPKVPPDYHMYGEAIFAHGCLHWFSYDDKEEDGARQVIWFDVKNEEFGSIKPPMTISKPSERKFYHPLNDHLVNLDDQVGYFDSKTTKVWVLNHKKEWVLHCDFEDHEFPYGFIKVLGCLNKAGDILIKIIKTGRAKELFYVYNLKNRVIHEARIDGLDLEDECQTHIVMFPNSLFDIITNFNLIKSKELKEKMSSELVNSSLTVSRMLDNLPCMNFPHTKYRHVAIPNIILSNNTIDKANKSIDALGPVSKIIRLC</sequence>
<protein>
    <submittedName>
        <fullName evidence="2">F-box domain-containing protein</fullName>
    </submittedName>
</protein>
<dbReference type="AlphaFoldDB" id="A0A2U1N3F9"/>
<dbReference type="InterPro" id="IPR013187">
    <property type="entry name" value="F-box-assoc_dom_typ3"/>
</dbReference>
<feature type="domain" description="F-box" evidence="1">
    <location>
        <begin position="10"/>
        <end position="50"/>
    </location>
</feature>